<dbReference type="OrthoDB" id="945046at2"/>
<accession>A0A418M8R8</accession>
<reference evidence="1 2" key="1">
    <citation type="submission" date="2018-08" db="EMBL/GenBank/DDBJ databases">
        <title>Fibrisoma montanum sp. nov., isolated from Danxia mountain soil.</title>
        <authorList>
            <person name="Huang Y."/>
        </authorList>
    </citation>
    <scope>NUCLEOTIDE SEQUENCE [LARGE SCALE GENOMIC DNA]</scope>
    <source>
        <strain evidence="1 2">HYT19</strain>
    </source>
</reference>
<dbReference type="EMBL" id="QXED01000004">
    <property type="protein sequence ID" value="RIV22494.1"/>
    <property type="molecule type" value="Genomic_DNA"/>
</dbReference>
<evidence type="ECO:0000313" key="1">
    <source>
        <dbReference type="EMBL" id="RIV22494.1"/>
    </source>
</evidence>
<comment type="caution">
    <text evidence="1">The sequence shown here is derived from an EMBL/GenBank/DDBJ whole genome shotgun (WGS) entry which is preliminary data.</text>
</comment>
<dbReference type="Proteomes" id="UP000283523">
    <property type="component" value="Unassembled WGS sequence"/>
</dbReference>
<name>A0A418M8R8_9BACT</name>
<keyword evidence="2" id="KW-1185">Reference proteome</keyword>
<evidence type="ECO:0000313" key="2">
    <source>
        <dbReference type="Proteomes" id="UP000283523"/>
    </source>
</evidence>
<organism evidence="1 2">
    <name type="scientific">Fibrisoma montanum</name>
    <dbReference type="NCBI Taxonomy" id="2305895"/>
    <lineage>
        <taxon>Bacteria</taxon>
        <taxon>Pseudomonadati</taxon>
        <taxon>Bacteroidota</taxon>
        <taxon>Cytophagia</taxon>
        <taxon>Cytophagales</taxon>
        <taxon>Spirosomataceae</taxon>
        <taxon>Fibrisoma</taxon>
    </lineage>
</organism>
<gene>
    <name evidence="1" type="ORF">DYU11_15875</name>
</gene>
<proteinExistence type="predicted"/>
<dbReference type="AlphaFoldDB" id="A0A418M8R8"/>
<sequence length="191" mass="21624">MNKQLTAYDLANYISCKVKVTTDEYGPVTAYLSGVYIDPADVKKSTIFITFESPVDGMWSDWVETHQVIPILMPLSALSVPDGLALVEIVCNRSFNPSTTICHISIERTKTASGYYDTGVLITVIDVLDYTIRLFIGFDQNMRCQRETEDFPIANMFAVWNYLTHRCYDVQGWIPQRLAYSGTYVSEQGND</sequence>
<dbReference type="RefSeq" id="WP_119668679.1">
    <property type="nucleotide sequence ID" value="NZ_QXED01000004.1"/>
</dbReference>
<protein>
    <submittedName>
        <fullName evidence="1">Uncharacterized protein</fullName>
    </submittedName>
</protein>